<feature type="transmembrane region" description="Helical" evidence="6">
    <location>
        <begin position="73"/>
        <end position="93"/>
    </location>
</feature>
<keyword evidence="3 6" id="KW-0812">Transmembrane</keyword>
<name>A0A193GJY6_9BORD</name>
<reference evidence="7 8" key="1">
    <citation type="submission" date="2016-06" db="EMBL/GenBank/DDBJ databases">
        <title>Complete genome sequences of Bordetella bronchialis and Bordetella flabilis.</title>
        <authorList>
            <person name="LiPuma J.J."/>
            <person name="Spilker T."/>
        </authorList>
    </citation>
    <scope>NUCLEOTIDE SEQUENCE [LARGE SCALE GENOMIC DNA]</scope>
    <source>
        <strain evidence="7 8">AU10664</strain>
    </source>
</reference>
<dbReference type="STRING" id="463014.BAU07_11255"/>
<evidence type="ECO:0000256" key="5">
    <source>
        <dbReference type="ARBA" id="ARBA00023136"/>
    </source>
</evidence>
<protein>
    <submittedName>
        <fullName evidence="7">ABC transporter permease</fullName>
    </submittedName>
</protein>
<dbReference type="KEGG" id="bfz:BAU07_11255"/>
<keyword evidence="5 6" id="KW-0472">Membrane</keyword>
<feature type="transmembrane region" description="Helical" evidence="6">
    <location>
        <begin position="274"/>
        <end position="297"/>
    </location>
</feature>
<feature type="transmembrane region" description="Helical" evidence="6">
    <location>
        <begin position="150"/>
        <end position="169"/>
    </location>
</feature>
<dbReference type="Pfam" id="PF02653">
    <property type="entry name" value="BPD_transp_2"/>
    <property type="match status" value="1"/>
</dbReference>
<evidence type="ECO:0000256" key="3">
    <source>
        <dbReference type="ARBA" id="ARBA00022692"/>
    </source>
</evidence>
<sequence length="303" mass="31143">MGWAAALVLLVLPLLTDSQFYVHLAVLVCLNVVIVSGLSMLIRAGQLSLCHAAFMGIGAYVSALASMRLGIPFLAAVALGVAASALLAFLLGAAILHLRGVYFVLITFAFGELVRLGLLEGASLTGGANGIAGIPPATLFGIVLDTKKAFYCAAAPLAVAAVVFLAALFRTPRGHALDAVGQNATLAEASGLSVRNHQLFAFAVGSAMAGLGGAFLARYVGYVSPESFNAQVSIAAIITLVVGGRNSVVGPLIGALIMTPLPELFRGAVQSQNIFYGVTLILILKFLPQGIASLLAARRGRKS</sequence>
<dbReference type="CDD" id="cd06581">
    <property type="entry name" value="TM_PBP1_LivM_like"/>
    <property type="match status" value="1"/>
</dbReference>
<dbReference type="AlphaFoldDB" id="A0A193GJY6"/>
<dbReference type="PANTHER" id="PTHR30482:SF20">
    <property type="entry name" value="HIGH-AFFINITY BRANCHED-CHAIN AMINO ACID TRANSPORT SYSTEM PERMEASE PROTEIN LIVM"/>
    <property type="match status" value="1"/>
</dbReference>
<feature type="transmembrane region" description="Helical" evidence="6">
    <location>
        <begin position="124"/>
        <end position="143"/>
    </location>
</feature>
<organism evidence="7 8">
    <name type="scientific">Bordetella flabilis</name>
    <dbReference type="NCBI Taxonomy" id="463014"/>
    <lineage>
        <taxon>Bacteria</taxon>
        <taxon>Pseudomonadati</taxon>
        <taxon>Pseudomonadota</taxon>
        <taxon>Betaproteobacteria</taxon>
        <taxon>Burkholderiales</taxon>
        <taxon>Alcaligenaceae</taxon>
        <taxon>Bordetella</taxon>
    </lineage>
</organism>
<feature type="transmembrane region" description="Helical" evidence="6">
    <location>
        <begin position="199"/>
        <end position="220"/>
    </location>
</feature>
<accession>A0A193GJY6</accession>
<comment type="subcellular location">
    <subcellularLocation>
        <location evidence="1">Cell membrane</location>
        <topology evidence="1">Multi-pass membrane protein</topology>
    </subcellularLocation>
</comment>
<evidence type="ECO:0000313" key="7">
    <source>
        <dbReference type="EMBL" id="ANN80407.1"/>
    </source>
</evidence>
<feature type="transmembrane region" description="Helical" evidence="6">
    <location>
        <begin position="49"/>
        <end position="67"/>
    </location>
</feature>
<keyword evidence="4 6" id="KW-1133">Transmembrane helix</keyword>
<evidence type="ECO:0000313" key="8">
    <source>
        <dbReference type="Proteomes" id="UP000091926"/>
    </source>
</evidence>
<evidence type="ECO:0000256" key="6">
    <source>
        <dbReference type="SAM" id="Phobius"/>
    </source>
</evidence>
<dbReference type="InterPro" id="IPR043428">
    <property type="entry name" value="LivM-like"/>
</dbReference>
<dbReference type="GO" id="GO:0015658">
    <property type="term" value="F:branched-chain amino acid transmembrane transporter activity"/>
    <property type="evidence" value="ECO:0007669"/>
    <property type="project" value="InterPro"/>
</dbReference>
<evidence type="ECO:0000256" key="1">
    <source>
        <dbReference type="ARBA" id="ARBA00004651"/>
    </source>
</evidence>
<feature type="transmembrane region" description="Helical" evidence="6">
    <location>
        <begin position="232"/>
        <end position="254"/>
    </location>
</feature>
<evidence type="ECO:0000256" key="4">
    <source>
        <dbReference type="ARBA" id="ARBA00022989"/>
    </source>
</evidence>
<dbReference type="EMBL" id="CP016172">
    <property type="protein sequence ID" value="ANN80407.1"/>
    <property type="molecule type" value="Genomic_DNA"/>
</dbReference>
<dbReference type="PANTHER" id="PTHR30482">
    <property type="entry name" value="HIGH-AFFINITY BRANCHED-CHAIN AMINO ACID TRANSPORT SYSTEM PERMEASE"/>
    <property type="match status" value="1"/>
</dbReference>
<keyword evidence="8" id="KW-1185">Reference proteome</keyword>
<keyword evidence="2" id="KW-1003">Cell membrane</keyword>
<gene>
    <name evidence="7" type="ORF">BAU07_11255</name>
</gene>
<dbReference type="GO" id="GO:0005886">
    <property type="term" value="C:plasma membrane"/>
    <property type="evidence" value="ECO:0007669"/>
    <property type="project" value="UniProtKB-SubCell"/>
</dbReference>
<dbReference type="Proteomes" id="UP000091926">
    <property type="component" value="Chromosome"/>
</dbReference>
<feature type="transmembrane region" description="Helical" evidence="6">
    <location>
        <begin position="100"/>
        <end position="118"/>
    </location>
</feature>
<proteinExistence type="predicted"/>
<evidence type="ECO:0000256" key="2">
    <source>
        <dbReference type="ARBA" id="ARBA00022475"/>
    </source>
</evidence>
<feature type="transmembrane region" description="Helical" evidence="6">
    <location>
        <begin position="20"/>
        <end position="42"/>
    </location>
</feature>
<dbReference type="InterPro" id="IPR001851">
    <property type="entry name" value="ABC_transp_permease"/>
</dbReference>